<evidence type="ECO:0000313" key="3">
    <source>
        <dbReference type="Proteomes" id="UP000001194"/>
    </source>
</evidence>
<accession>B0DJY4</accession>
<keyword evidence="1" id="KW-1133">Transmembrane helix</keyword>
<gene>
    <name evidence="2" type="ORF">LACBIDRAFT_303915</name>
</gene>
<dbReference type="Proteomes" id="UP000001194">
    <property type="component" value="Unassembled WGS sequence"/>
</dbReference>
<organism evidence="3">
    <name type="scientific">Laccaria bicolor (strain S238N-H82 / ATCC MYA-4686)</name>
    <name type="common">Bicoloured deceiver</name>
    <name type="synonym">Laccaria laccata var. bicolor</name>
    <dbReference type="NCBI Taxonomy" id="486041"/>
    <lineage>
        <taxon>Eukaryota</taxon>
        <taxon>Fungi</taxon>
        <taxon>Dikarya</taxon>
        <taxon>Basidiomycota</taxon>
        <taxon>Agaricomycotina</taxon>
        <taxon>Agaricomycetes</taxon>
        <taxon>Agaricomycetidae</taxon>
        <taxon>Agaricales</taxon>
        <taxon>Agaricineae</taxon>
        <taxon>Hydnangiaceae</taxon>
        <taxon>Laccaria</taxon>
    </lineage>
</organism>
<sequence>MILRVYALYGRSRLILAFLLFLWVAQVTLSSIGMRTGFAVPLPPGFVGIFIAVIRFHSVV</sequence>
<dbReference type="EMBL" id="DS547115">
    <property type="protein sequence ID" value="EDR04978.1"/>
    <property type="molecule type" value="Genomic_DNA"/>
</dbReference>
<protein>
    <submittedName>
        <fullName evidence="2">Predicted protein</fullName>
    </submittedName>
</protein>
<keyword evidence="3" id="KW-1185">Reference proteome</keyword>
<dbReference type="InParanoid" id="B0DJY4"/>
<name>B0DJY4_LACBS</name>
<feature type="transmembrane region" description="Helical" evidence="1">
    <location>
        <begin position="40"/>
        <end position="58"/>
    </location>
</feature>
<keyword evidence="1" id="KW-0472">Membrane</keyword>
<keyword evidence="1" id="KW-0812">Transmembrane</keyword>
<dbReference type="KEGG" id="lbc:LACBIDRAFT_303915"/>
<dbReference type="OrthoDB" id="3242376at2759"/>
<reference evidence="2 3" key="1">
    <citation type="journal article" date="2008" name="Nature">
        <title>The genome of Laccaria bicolor provides insights into mycorrhizal symbiosis.</title>
        <authorList>
            <person name="Martin F."/>
            <person name="Aerts A."/>
            <person name="Ahren D."/>
            <person name="Brun A."/>
            <person name="Danchin E.G.J."/>
            <person name="Duchaussoy F."/>
            <person name="Gibon J."/>
            <person name="Kohler A."/>
            <person name="Lindquist E."/>
            <person name="Pereda V."/>
            <person name="Salamov A."/>
            <person name="Shapiro H.J."/>
            <person name="Wuyts J."/>
            <person name="Blaudez D."/>
            <person name="Buee M."/>
            <person name="Brokstein P."/>
            <person name="Canbaeck B."/>
            <person name="Cohen D."/>
            <person name="Courty P.E."/>
            <person name="Coutinho P.M."/>
            <person name="Delaruelle C."/>
            <person name="Detter J.C."/>
            <person name="Deveau A."/>
            <person name="DiFazio S."/>
            <person name="Duplessis S."/>
            <person name="Fraissinet-Tachet L."/>
            <person name="Lucic E."/>
            <person name="Frey-Klett P."/>
            <person name="Fourrey C."/>
            <person name="Feussner I."/>
            <person name="Gay G."/>
            <person name="Grimwood J."/>
            <person name="Hoegger P.J."/>
            <person name="Jain P."/>
            <person name="Kilaru S."/>
            <person name="Labbe J."/>
            <person name="Lin Y.C."/>
            <person name="Legue V."/>
            <person name="Le Tacon F."/>
            <person name="Marmeisse R."/>
            <person name="Melayah D."/>
            <person name="Montanini B."/>
            <person name="Muratet M."/>
            <person name="Nehls U."/>
            <person name="Niculita-Hirzel H."/>
            <person name="Oudot-Le Secq M.P."/>
            <person name="Peter M."/>
            <person name="Quesneville H."/>
            <person name="Rajashekar B."/>
            <person name="Reich M."/>
            <person name="Rouhier N."/>
            <person name="Schmutz J."/>
            <person name="Yin T."/>
            <person name="Chalot M."/>
            <person name="Henrissat B."/>
            <person name="Kuees U."/>
            <person name="Lucas S."/>
            <person name="Van de Peer Y."/>
            <person name="Podila G.K."/>
            <person name="Polle A."/>
            <person name="Pukkila P.J."/>
            <person name="Richardson P.M."/>
            <person name="Rouze P."/>
            <person name="Sanders I.R."/>
            <person name="Stajich J.E."/>
            <person name="Tunlid A."/>
            <person name="Tuskan G."/>
            <person name="Grigoriev I.V."/>
        </authorList>
    </citation>
    <scope>NUCLEOTIDE SEQUENCE [LARGE SCALE GENOMIC DNA]</scope>
    <source>
        <strain evidence="3">S238N-H82 / ATCC MYA-4686</strain>
    </source>
</reference>
<dbReference type="AlphaFoldDB" id="B0DJY4"/>
<dbReference type="GeneID" id="6080103"/>
<dbReference type="RefSeq" id="XP_001884368.1">
    <property type="nucleotide sequence ID" value="XM_001884333.1"/>
</dbReference>
<evidence type="ECO:0000313" key="2">
    <source>
        <dbReference type="EMBL" id="EDR04978.1"/>
    </source>
</evidence>
<evidence type="ECO:0000256" key="1">
    <source>
        <dbReference type="SAM" id="Phobius"/>
    </source>
</evidence>
<proteinExistence type="predicted"/>
<dbReference type="HOGENOM" id="CLU_2942162_0_0_1"/>